<keyword evidence="3" id="KW-1185">Reference proteome</keyword>
<dbReference type="Proteomes" id="UP001144673">
    <property type="component" value="Chromosome 1"/>
</dbReference>
<feature type="region of interest" description="Disordered" evidence="1">
    <location>
        <begin position="1"/>
        <end position="33"/>
    </location>
</feature>
<dbReference type="AlphaFoldDB" id="A0A9W8URM5"/>
<comment type="caution">
    <text evidence="2">The sequence shown here is derived from an EMBL/GenBank/DDBJ whole genome shotgun (WGS) entry which is preliminary data.</text>
</comment>
<gene>
    <name evidence="2" type="ORF">LMH87_004952</name>
</gene>
<evidence type="ECO:0000313" key="2">
    <source>
        <dbReference type="EMBL" id="KAJ4163209.1"/>
    </source>
</evidence>
<evidence type="ECO:0000313" key="3">
    <source>
        <dbReference type="Proteomes" id="UP001144673"/>
    </source>
</evidence>
<dbReference type="GeneID" id="80892111"/>
<proteinExistence type="predicted"/>
<protein>
    <submittedName>
        <fullName evidence="2">Uncharacterized protein</fullName>
    </submittedName>
</protein>
<dbReference type="RefSeq" id="XP_056058124.1">
    <property type="nucleotide sequence ID" value="XM_056202583.1"/>
</dbReference>
<name>A0A9W8URM5_AKAMU</name>
<accession>A0A9W8URM5</accession>
<dbReference type="EMBL" id="JAJHUN010000001">
    <property type="protein sequence ID" value="KAJ4163209.1"/>
    <property type="molecule type" value="Genomic_DNA"/>
</dbReference>
<reference evidence="2" key="1">
    <citation type="journal article" date="2023" name="Access Microbiol">
        <title>De-novo genome assembly for Akanthomyces muscarius, a biocontrol agent of insect agricultural pests.</title>
        <authorList>
            <person name="Erdos Z."/>
            <person name="Studholme D.J."/>
            <person name="Raymond B."/>
            <person name="Sharma M."/>
        </authorList>
    </citation>
    <scope>NUCLEOTIDE SEQUENCE</scope>
    <source>
        <strain evidence="2">Ve6</strain>
    </source>
</reference>
<dbReference type="KEGG" id="amus:LMH87_004952"/>
<evidence type="ECO:0000256" key="1">
    <source>
        <dbReference type="SAM" id="MobiDB-lite"/>
    </source>
</evidence>
<organism evidence="2 3">
    <name type="scientific">Akanthomyces muscarius</name>
    <name type="common">Entomopathogenic fungus</name>
    <name type="synonym">Lecanicillium muscarium</name>
    <dbReference type="NCBI Taxonomy" id="2231603"/>
    <lineage>
        <taxon>Eukaryota</taxon>
        <taxon>Fungi</taxon>
        <taxon>Dikarya</taxon>
        <taxon>Ascomycota</taxon>
        <taxon>Pezizomycotina</taxon>
        <taxon>Sordariomycetes</taxon>
        <taxon>Hypocreomycetidae</taxon>
        <taxon>Hypocreales</taxon>
        <taxon>Cordycipitaceae</taxon>
        <taxon>Akanthomyces</taxon>
    </lineage>
</organism>
<sequence length="69" mass="7464">MGANRGVVRNTNNSHEGGGHYSLAFEERQRGSEGPNCNKLLTNLLNAGLKFLCSVPILAKIAGARPQEW</sequence>